<keyword evidence="4" id="KW-1185">Reference proteome</keyword>
<sequence>MTADPRAGAGLAGRSAVVTGAGSGIGRAVAEGLAAAGAGVVLADVDGGRCEAAAAEIEAAGRVVAVKADVTDPDAWSMLTRTARRCFGYPTLLVNNAGVLGSHGLTGVTADEWDRVVEVSQRGTWLGMQNVVPSMHLAGGGAIVNVSSVFGLVGSSAAFAYHGAKGAVAAMTRAAAVELAGAGIRVNAVSPGLVETPMTVDLPAQFVADFVAATPMRRMAVPREIAAAVLFLLSDDASFITGTDLLVDGGYAAR</sequence>
<dbReference type="CDD" id="cd05233">
    <property type="entry name" value="SDR_c"/>
    <property type="match status" value="1"/>
</dbReference>
<protein>
    <submittedName>
        <fullName evidence="3">Glucose 1-dehydrogenase</fullName>
    </submittedName>
</protein>
<evidence type="ECO:0000313" key="4">
    <source>
        <dbReference type="Proteomes" id="UP001500280"/>
    </source>
</evidence>
<keyword evidence="2" id="KW-0560">Oxidoreductase</keyword>
<dbReference type="InterPro" id="IPR002347">
    <property type="entry name" value="SDR_fam"/>
</dbReference>
<dbReference type="PRINTS" id="PR00080">
    <property type="entry name" value="SDRFAMILY"/>
</dbReference>
<accession>A0ABP4RWD2</accession>
<dbReference type="InterPro" id="IPR036291">
    <property type="entry name" value="NAD(P)-bd_dom_sf"/>
</dbReference>
<dbReference type="RefSeq" id="WP_344143839.1">
    <property type="nucleotide sequence ID" value="NZ_BAAANF010000001.1"/>
</dbReference>
<dbReference type="PANTHER" id="PTHR42760:SF133">
    <property type="entry name" value="3-OXOACYL-[ACYL-CARRIER-PROTEIN] REDUCTASE"/>
    <property type="match status" value="1"/>
</dbReference>
<evidence type="ECO:0000313" key="3">
    <source>
        <dbReference type="EMBL" id="GAA1663133.1"/>
    </source>
</evidence>
<dbReference type="PANTHER" id="PTHR42760">
    <property type="entry name" value="SHORT-CHAIN DEHYDROGENASES/REDUCTASES FAMILY MEMBER"/>
    <property type="match status" value="1"/>
</dbReference>
<evidence type="ECO:0000256" key="2">
    <source>
        <dbReference type="ARBA" id="ARBA00023002"/>
    </source>
</evidence>
<dbReference type="PRINTS" id="PR00081">
    <property type="entry name" value="GDHRDH"/>
</dbReference>
<dbReference type="Proteomes" id="UP001500280">
    <property type="component" value="Unassembled WGS sequence"/>
</dbReference>
<evidence type="ECO:0000256" key="1">
    <source>
        <dbReference type="ARBA" id="ARBA00006484"/>
    </source>
</evidence>
<gene>
    <name evidence="3" type="ORF">GCM10009745_00950</name>
</gene>
<proteinExistence type="inferred from homology"/>
<reference evidence="4" key="1">
    <citation type="journal article" date="2019" name="Int. J. Syst. Evol. Microbiol.">
        <title>The Global Catalogue of Microorganisms (GCM) 10K type strain sequencing project: providing services to taxonomists for standard genome sequencing and annotation.</title>
        <authorList>
            <consortium name="The Broad Institute Genomics Platform"/>
            <consortium name="The Broad Institute Genome Sequencing Center for Infectious Disease"/>
            <person name="Wu L."/>
            <person name="Ma J."/>
        </authorList>
    </citation>
    <scope>NUCLEOTIDE SEQUENCE [LARGE SCALE GENOMIC DNA]</scope>
    <source>
        <strain evidence="4">JCM 14307</strain>
    </source>
</reference>
<organism evidence="3 4">
    <name type="scientific">Kribbella yunnanensis</name>
    <dbReference type="NCBI Taxonomy" id="190194"/>
    <lineage>
        <taxon>Bacteria</taxon>
        <taxon>Bacillati</taxon>
        <taxon>Actinomycetota</taxon>
        <taxon>Actinomycetes</taxon>
        <taxon>Propionibacteriales</taxon>
        <taxon>Kribbellaceae</taxon>
        <taxon>Kribbella</taxon>
    </lineage>
</organism>
<dbReference type="Pfam" id="PF13561">
    <property type="entry name" value="adh_short_C2"/>
    <property type="match status" value="1"/>
</dbReference>
<name>A0ABP4RWD2_9ACTN</name>
<dbReference type="SUPFAM" id="SSF51735">
    <property type="entry name" value="NAD(P)-binding Rossmann-fold domains"/>
    <property type="match status" value="1"/>
</dbReference>
<comment type="similarity">
    <text evidence="1">Belongs to the short-chain dehydrogenases/reductases (SDR) family.</text>
</comment>
<dbReference type="NCBIfam" id="NF005559">
    <property type="entry name" value="PRK07231.1"/>
    <property type="match status" value="1"/>
</dbReference>
<dbReference type="EMBL" id="BAAANF010000001">
    <property type="protein sequence ID" value="GAA1663133.1"/>
    <property type="molecule type" value="Genomic_DNA"/>
</dbReference>
<comment type="caution">
    <text evidence="3">The sequence shown here is derived from an EMBL/GenBank/DDBJ whole genome shotgun (WGS) entry which is preliminary data.</text>
</comment>
<dbReference type="Gene3D" id="3.40.50.720">
    <property type="entry name" value="NAD(P)-binding Rossmann-like Domain"/>
    <property type="match status" value="1"/>
</dbReference>